<reference evidence="8 9" key="1">
    <citation type="submission" date="2018-08" db="EMBL/GenBank/DDBJ databases">
        <title>Sequencing the genomes of 1000 actinobacteria strains.</title>
        <authorList>
            <person name="Klenk H.-P."/>
        </authorList>
    </citation>
    <scope>NUCLEOTIDE SEQUENCE [LARGE SCALE GENOMIC DNA]</scope>
    <source>
        <strain evidence="8 9">DSM 44099</strain>
    </source>
</reference>
<evidence type="ECO:0000256" key="6">
    <source>
        <dbReference type="SAM" id="Phobius"/>
    </source>
</evidence>
<dbReference type="InterPro" id="IPR000209">
    <property type="entry name" value="Peptidase_S8/S53_dom"/>
</dbReference>
<proteinExistence type="inferred from homology"/>
<keyword evidence="6" id="KW-1133">Transmembrane helix</keyword>
<dbReference type="PANTHER" id="PTHR43806:SF11">
    <property type="entry name" value="CEREVISIN-RELATED"/>
    <property type="match status" value="1"/>
</dbReference>
<dbReference type="GO" id="GO:0006508">
    <property type="term" value="P:proteolysis"/>
    <property type="evidence" value="ECO:0007669"/>
    <property type="project" value="UniProtKB-KW"/>
</dbReference>
<dbReference type="PROSITE" id="PS51892">
    <property type="entry name" value="SUBTILASE"/>
    <property type="match status" value="1"/>
</dbReference>
<protein>
    <submittedName>
        <fullName evidence="8">Type VII secretion-associated serine protease mycosin</fullName>
    </submittedName>
</protein>
<gene>
    <name evidence="8" type="ORF">DFJ67_3025</name>
</gene>
<dbReference type="Gene3D" id="3.40.50.200">
    <property type="entry name" value="Peptidase S8/S53 domain"/>
    <property type="match status" value="1"/>
</dbReference>
<feature type="active site" description="Charge relay system" evidence="5">
    <location>
        <position position="81"/>
    </location>
</feature>
<dbReference type="AlphaFoldDB" id="A0A3D9ZTM9"/>
<dbReference type="EMBL" id="QUMQ01000001">
    <property type="protein sequence ID" value="REF97030.1"/>
    <property type="molecule type" value="Genomic_DNA"/>
</dbReference>
<dbReference type="SUPFAM" id="SSF52743">
    <property type="entry name" value="Subtilisin-like"/>
    <property type="match status" value="1"/>
</dbReference>
<evidence type="ECO:0000256" key="2">
    <source>
        <dbReference type="ARBA" id="ARBA00022670"/>
    </source>
</evidence>
<sequence>MLVGVVLATTGLAGADEVRDQQWHLRFLDIPSAHKISDGSGVTVAVIDSGVDLHPDLAGNVLPGTEIAANGSDGRSDLTGHGTGMAGIIAAHGQGATGILGIAPKAKILPIAVDLNNDLIGQESVAKGINWARMHGAKVINISGDGNPAPDLRAAVEAAIAADIVVVAAAGNRPSSQVGFPAAYPGVVAVGATDRDGDLAATSVTGDGLVIAAPGIDIMTTRPHGRYGPGTGTSDAAAIVSGAVALVRSRFPELSAVEVVRRLTATATDKGAPGRDDQYGFGVLNLVAALTADLPPPTQATPSQSAAAPAGPDGDGSAIGIVALVVVGVVIAGFVLHVRARRHRAARGPVP</sequence>
<keyword evidence="9" id="KW-1185">Reference proteome</keyword>
<keyword evidence="3 5" id="KW-0378">Hydrolase</keyword>
<feature type="active site" description="Charge relay system" evidence="5">
    <location>
        <position position="48"/>
    </location>
</feature>
<dbReference type="InterPro" id="IPR050131">
    <property type="entry name" value="Peptidase_S8_subtilisin-like"/>
</dbReference>
<dbReference type="InterPro" id="IPR023827">
    <property type="entry name" value="Peptidase_S8_Asp-AS"/>
</dbReference>
<evidence type="ECO:0000256" key="4">
    <source>
        <dbReference type="ARBA" id="ARBA00022825"/>
    </source>
</evidence>
<evidence type="ECO:0000256" key="3">
    <source>
        <dbReference type="ARBA" id="ARBA00022801"/>
    </source>
</evidence>
<feature type="transmembrane region" description="Helical" evidence="6">
    <location>
        <begin position="318"/>
        <end position="338"/>
    </location>
</feature>
<dbReference type="GO" id="GO:0004252">
    <property type="term" value="F:serine-type endopeptidase activity"/>
    <property type="evidence" value="ECO:0007669"/>
    <property type="project" value="UniProtKB-UniRule"/>
</dbReference>
<dbReference type="Pfam" id="PF00082">
    <property type="entry name" value="Peptidase_S8"/>
    <property type="match status" value="1"/>
</dbReference>
<dbReference type="InterPro" id="IPR015500">
    <property type="entry name" value="Peptidase_S8_subtilisin-rel"/>
</dbReference>
<evidence type="ECO:0000259" key="7">
    <source>
        <dbReference type="Pfam" id="PF00082"/>
    </source>
</evidence>
<accession>A0A3D9ZTM9</accession>
<feature type="active site" description="Charge relay system" evidence="5">
    <location>
        <position position="234"/>
    </location>
</feature>
<organism evidence="8 9">
    <name type="scientific">Asanoa ferruginea</name>
    <dbReference type="NCBI Taxonomy" id="53367"/>
    <lineage>
        <taxon>Bacteria</taxon>
        <taxon>Bacillati</taxon>
        <taxon>Actinomycetota</taxon>
        <taxon>Actinomycetes</taxon>
        <taxon>Micromonosporales</taxon>
        <taxon>Micromonosporaceae</taxon>
        <taxon>Asanoa</taxon>
    </lineage>
</organism>
<evidence type="ECO:0000313" key="9">
    <source>
        <dbReference type="Proteomes" id="UP000256913"/>
    </source>
</evidence>
<comment type="caution">
    <text evidence="8">The sequence shown here is derived from an EMBL/GenBank/DDBJ whole genome shotgun (WGS) entry which is preliminary data.</text>
</comment>
<keyword evidence="6" id="KW-0812">Transmembrane</keyword>
<evidence type="ECO:0000256" key="5">
    <source>
        <dbReference type="PROSITE-ProRule" id="PRU01240"/>
    </source>
</evidence>
<dbReference type="InterPro" id="IPR036852">
    <property type="entry name" value="Peptidase_S8/S53_dom_sf"/>
</dbReference>
<keyword evidence="2 5" id="KW-0645">Protease</keyword>
<dbReference type="PANTHER" id="PTHR43806">
    <property type="entry name" value="PEPTIDASE S8"/>
    <property type="match status" value="1"/>
</dbReference>
<evidence type="ECO:0000313" key="8">
    <source>
        <dbReference type="EMBL" id="REF97030.1"/>
    </source>
</evidence>
<comment type="similarity">
    <text evidence="1 5">Belongs to the peptidase S8 family.</text>
</comment>
<dbReference type="Proteomes" id="UP000256913">
    <property type="component" value="Unassembled WGS sequence"/>
</dbReference>
<dbReference type="PRINTS" id="PR00723">
    <property type="entry name" value="SUBTILISIN"/>
</dbReference>
<dbReference type="PROSITE" id="PS00136">
    <property type="entry name" value="SUBTILASE_ASP"/>
    <property type="match status" value="1"/>
</dbReference>
<evidence type="ECO:0000256" key="1">
    <source>
        <dbReference type="ARBA" id="ARBA00011073"/>
    </source>
</evidence>
<keyword evidence="4 5" id="KW-0720">Serine protease</keyword>
<keyword evidence="6" id="KW-0472">Membrane</keyword>
<feature type="domain" description="Peptidase S8/S53" evidence="7">
    <location>
        <begin position="39"/>
        <end position="282"/>
    </location>
</feature>
<name>A0A3D9ZTM9_9ACTN</name>